<dbReference type="PANTHER" id="PTHR37317:SF1">
    <property type="entry name" value="ZINC-RIBBON DOMAIN-CONTAINING PROTEIN-RELATED"/>
    <property type="match status" value="1"/>
</dbReference>
<feature type="domain" description="Treble clef zinc finger" evidence="1">
    <location>
        <begin position="91"/>
        <end position="142"/>
    </location>
</feature>
<evidence type="ECO:0000259" key="1">
    <source>
        <dbReference type="Pfam" id="PF14311"/>
    </source>
</evidence>
<reference evidence="2 3" key="1">
    <citation type="submission" date="2019-06" db="EMBL/GenBank/DDBJ databases">
        <title>An operon consisting of a P-type ATPase gene and a transcriptional regular gene given the different cadmium resistance in Bacillus vietamensis 151-6 and Bacillus marisflavi 151-25.</title>
        <authorList>
            <person name="Yu X."/>
        </authorList>
    </citation>
    <scope>NUCLEOTIDE SEQUENCE [LARGE SCALE GENOMIC DNA]</scope>
    <source>
        <strain evidence="2 3">151-6</strain>
    </source>
</reference>
<protein>
    <recommendedName>
        <fullName evidence="1">Treble clef zinc finger domain-containing protein</fullName>
    </recommendedName>
</protein>
<sequence length="249" mass="29420">MKIKKSLFEVRADLNQFYHLEDNGFIDMKDISYGSKRIIYFRCDYCGNSQGENEAKSANSYTKLNKNKDGFHKGFECTYCNSLAVKYPGISSDWDYEMNIGTPHDYKRGSRYKAYWICEQGHKWQTSINTRTTNQTSCPECVSSAGEKAIGEILKEMDIKYFAEYPVGIAGSVRRFDFYLPNYKVFIEVHGKQHFQHGFTRTLDEQQEIDRHKKYYAENHGRYIMVDYREHNPEMAVKRFLEEWRKIVV</sequence>
<evidence type="ECO:0000313" key="3">
    <source>
        <dbReference type="Proteomes" id="UP000465062"/>
    </source>
</evidence>
<gene>
    <name evidence="2" type="ORF">FHE72_20375</name>
</gene>
<dbReference type="AlphaFoldDB" id="A0A6I6UM98"/>
<dbReference type="InterPro" id="IPR025487">
    <property type="entry name" value="DUF4379"/>
</dbReference>
<dbReference type="RefSeq" id="WP_159362810.1">
    <property type="nucleotide sequence ID" value="NZ_CP047394.1"/>
</dbReference>
<proteinExistence type="predicted"/>
<dbReference type="Pfam" id="PF14311">
    <property type="entry name" value="DUF4379"/>
    <property type="match status" value="1"/>
</dbReference>
<dbReference type="EMBL" id="CP047394">
    <property type="protein sequence ID" value="QHE63098.1"/>
    <property type="molecule type" value="Genomic_DNA"/>
</dbReference>
<dbReference type="Proteomes" id="UP000465062">
    <property type="component" value="Chromosome"/>
</dbReference>
<organism evidence="2 3">
    <name type="scientific">Rossellomorea vietnamensis</name>
    <dbReference type="NCBI Taxonomy" id="218284"/>
    <lineage>
        <taxon>Bacteria</taxon>
        <taxon>Bacillati</taxon>
        <taxon>Bacillota</taxon>
        <taxon>Bacilli</taxon>
        <taxon>Bacillales</taxon>
        <taxon>Bacillaceae</taxon>
        <taxon>Rossellomorea</taxon>
    </lineage>
</organism>
<dbReference type="Gene3D" id="3.40.960.10">
    <property type="entry name" value="VSR Endonuclease"/>
    <property type="match status" value="1"/>
</dbReference>
<name>A0A6I6UM98_9BACI</name>
<dbReference type="KEGG" id="bvq:FHE72_20375"/>
<dbReference type="PANTHER" id="PTHR37317">
    <property type="entry name" value="BLR8090 PROTEIN"/>
    <property type="match status" value="1"/>
</dbReference>
<evidence type="ECO:0000313" key="2">
    <source>
        <dbReference type="EMBL" id="QHE63098.1"/>
    </source>
</evidence>
<accession>A0A6I6UM98</accession>